<feature type="domain" description="JmjC" evidence="2">
    <location>
        <begin position="120"/>
        <end position="287"/>
    </location>
</feature>
<dbReference type="AlphaFoldDB" id="F0ZQL8"/>
<keyword evidence="4" id="KW-1185">Reference proteome</keyword>
<dbReference type="Proteomes" id="UP000001064">
    <property type="component" value="Unassembled WGS sequence"/>
</dbReference>
<feature type="region of interest" description="Disordered" evidence="1">
    <location>
        <begin position="101"/>
        <end position="121"/>
    </location>
</feature>
<evidence type="ECO:0000256" key="1">
    <source>
        <dbReference type="SAM" id="MobiDB-lite"/>
    </source>
</evidence>
<proteinExistence type="predicted"/>
<dbReference type="Gene3D" id="2.60.120.650">
    <property type="entry name" value="Cupin"/>
    <property type="match status" value="1"/>
</dbReference>
<dbReference type="OMA" id="NLWIGFK"/>
<dbReference type="InParanoid" id="F0ZQL8"/>
<dbReference type="SUPFAM" id="SSF51197">
    <property type="entry name" value="Clavaminate synthase-like"/>
    <property type="match status" value="1"/>
</dbReference>
<dbReference type="GO" id="GO:0016706">
    <property type="term" value="F:2-oxoglutarate-dependent dioxygenase activity"/>
    <property type="evidence" value="ECO:0000318"/>
    <property type="project" value="GO_Central"/>
</dbReference>
<gene>
    <name evidence="3" type="ORF">DICPUDRAFT_154113</name>
</gene>
<dbReference type="PROSITE" id="PS51184">
    <property type="entry name" value="JMJC"/>
    <property type="match status" value="1"/>
</dbReference>
<dbReference type="PANTHER" id="PTHR12461">
    <property type="entry name" value="HYPOXIA-INDUCIBLE FACTOR 1 ALPHA INHIBITOR-RELATED"/>
    <property type="match status" value="1"/>
</dbReference>
<dbReference type="PANTHER" id="PTHR12461:SF81">
    <property type="entry name" value="JMJC DOMAIN-CONTAINING PROTEIN C"/>
    <property type="match status" value="1"/>
</dbReference>
<sequence>MKLERIENPNRELFEQFVLNNKPFIITNSVSNWECFKKWLPTNNNKINEDYLSTMIKNKQIPVRENVDYSSGEWLGKTTEIDFQIFYSLWKEHYIQFKQQSNNSNSNSSNNGINDDNNNNNKKPKYYLASLPVKTYFKELENDYITPEIPLEQNKSANLWIGFKDQVTPLHHDFSSGDPGMDGLHAVIIGKKLFKLFDPELNVGCFKRKREWGQFHHAEFDIDKPDYNLYPEARSAICINVELNQGEILYIPKLWWHYVKTLEPSISLNFWFQHMGSEMLKLTKLWGHMEDYLDAVYNMSTNQVSNDKMKSILNYLGDGKQSYDDHQIQQYKDDPFRFMKFPKFINSFSNAVNNPLFRNHPSKEQFKIQMTQLVNNWIDRKELERKQQENK</sequence>
<dbReference type="VEuPathDB" id="AmoebaDB:DICPUDRAFT_154113"/>
<dbReference type="InterPro" id="IPR041667">
    <property type="entry name" value="Cupin_8"/>
</dbReference>
<reference evidence="4" key="1">
    <citation type="journal article" date="2011" name="Genome Biol.">
        <title>Comparative genomics of the social amoebae Dictyostelium discoideum and Dictyostelium purpureum.</title>
        <authorList>
            <consortium name="US DOE Joint Genome Institute (JGI-PGF)"/>
            <person name="Sucgang R."/>
            <person name="Kuo A."/>
            <person name="Tian X."/>
            <person name="Salerno W."/>
            <person name="Parikh A."/>
            <person name="Feasley C.L."/>
            <person name="Dalin E."/>
            <person name="Tu H."/>
            <person name="Huang E."/>
            <person name="Barry K."/>
            <person name="Lindquist E."/>
            <person name="Shapiro H."/>
            <person name="Bruce D."/>
            <person name="Schmutz J."/>
            <person name="Salamov A."/>
            <person name="Fey P."/>
            <person name="Gaudet P."/>
            <person name="Anjard C."/>
            <person name="Babu M.M."/>
            <person name="Basu S."/>
            <person name="Bushmanova Y."/>
            <person name="van der Wel H."/>
            <person name="Katoh-Kurasawa M."/>
            <person name="Dinh C."/>
            <person name="Coutinho P.M."/>
            <person name="Saito T."/>
            <person name="Elias M."/>
            <person name="Schaap P."/>
            <person name="Kay R.R."/>
            <person name="Henrissat B."/>
            <person name="Eichinger L."/>
            <person name="Rivero F."/>
            <person name="Putnam N.H."/>
            <person name="West C.M."/>
            <person name="Loomis W.F."/>
            <person name="Chisholm R.L."/>
            <person name="Shaulsky G."/>
            <person name="Strassmann J.E."/>
            <person name="Queller D.C."/>
            <person name="Kuspa A."/>
            <person name="Grigoriev I.V."/>
        </authorList>
    </citation>
    <scope>NUCLEOTIDE SEQUENCE [LARGE SCALE GENOMIC DNA]</scope>
    <source>
        <strain evidence="4">QSDP1</strain>
    </source>
</reference>
<dbReference type="Pfam" id="PF13621">
    <property type="entry name" value="Cupin_8"/>
    <property type="match status" value="1"/>
</dbReference>
<evidence type="ECO:0000259" key="2">
    <source>
        <dbReference type="PROSITE" id="PS51184"/>
    </source>
</evidence>
<accession>F0ZQL8</accession>
<dbReference type="EMBL" id="GL871126">
    <property type="protein sequence ID" value="EGC33788.1"/>
    <property type="molecule type" value="Genomic_DNA"/>
</dbReference>
<evidence type="ECO:0000313" key="3">
    <source>
        <dbReference type="EMBL" id="EGC33788.1"/>
    </source>
</evidence>
<dbReference type="FunFam" id="2.60.120.650:FF:000057">
    <property type="entry name" value="Cupin-like domain-containing protein"/>
    <property type="match status" value="1"/>
</dbReference>
<dbReference type="KEGG" id="dpp:DICPUDRAFT_154113"/>
<dbReference type="GeneID" id="10502967"/>
<evidence type="ECO:0000313" key="4">
    <source>
        <dbReference type="Proteomes" id="UP000001064"/>
    </source>
</evidence>
<dbReference type="eggNOG" id="KOG2132">
    <property type="taxonomic scope" value="Eukaryota"/>
</dbReference>
<organism evidence="3 4">
    <name type="scientific">Dictyostelium purpureum</name>
    <name type="common">Slime mold</name>
    <dbReference type="NCBI Taxonomy" id="5786"/>
    <lineage>
        <taxon>Eukaryota</taxon>
        <taxon>Amoebozoa</taxon>
        <taxon>Evosea</taxon>
        <taxon>Eumycetozoa</taxon>
        <taxon>Dictyostelia</taxon>
        <taxon>Dictyosteliales</taxon>
        <taxon>Dictyosteliaceae</taxon>
        <taxon>Dictyostelium</taxon>
    </lineage>
</organism>
<dbReference type="RefSeq" id="XP_003289713.1">
    <property type="nucleotide sequence ID" value="XM_003289665.1"/>
</dbReference>
<dbReference type="OrthoDB" id="47172at2759"/>
<dbReference type="InterPro" id="IPR003347">
    <property type="entry name" value="JmjC_dom"/>
</dbReference>
<name>F0ZQL8_DICPU</name>
<protein>
    <recommendedName>
        <fullName evidence="2">JmjC domain-containing protein</fullName>
    </recommendedName>
</protein>